<dbReference type="Proteomes" id="UP000256964">
    <property type="component" value="Unassembled WGS sequence"/>
</dbReference>
<organism evidence="1 2">
    <name type="scientific">Lentinus brumalis</name>
    <dbReference type="NCBI Taxonomy" id="2498619"/>
    <lineage>
        <taxon>Eukaryota</taxon>
        <taxon>Fungi</taxon>
        <taxon>Dikarya</taxon>
        <taxon>Basidiomycota</taxon>
        <taxon>Agaricomycotina</taxon>
        <taxon>Agaricomycetes</taxon>
        <taxon>Polyporales</taxon>
        <taxon>Polyporaceae</taxon>
        <taxon>Lentinus</taxon>
    </lineage>
</organism>
<keyword evidence="2" id="KW-1185">Reference proteome</keyword>
<dbReference type="EMBL" id="KZ857464">
    <property type="protein sequence ID" value="RDX43481.1"/>
    <property type="molecule type" value="Genomic_DNA"/>
</dbReference>
<proteinExistence type="predicted"/>
<evidence type="ECO:0000313" key="1">
    <source>
        <dbReference type="EMBL" id="RDX43481.1"/>
    </source>
</evidence>
<name>A0A371CT90_9APHY</name>
<protein>
    <recommendedName>
        <fullName evidence="3">F-box domain-containing protein</fullName>
    </recommendedName>
</protein>
<reference evidence="1 2" key="1">
    <citation type="journal article" date="2018" name="Biotechnol. Biofuels">
        <title>Integrative visual omics of the white-rot fungus Polyporus brumalis exposes the biotechnological potential of its oxidative enzymes for delignifying raw plant biomass.</title>
        <authorList>
            <person name="Miyauchi S."/>
            <person name="Rancon A."/>
            <person name="Drula E."/>
            <person name="Hage H."/>
            <person name="Chaduli D."/>
            <person name="Favel A."/>
            <person name="Grisel S."/>
            <person name="Henrissat B."/>
            <person name="Herpoel-Gimbert I."/>
            <person name="Ruiz-Duenas F.J."/>
            <person name="Chevret D."/>
            <person name="Hainaut M."/>
            <person name="Lin J."/>
            <person name="Wang M."/>
            <person name="Pangilinan J."/>
            <person name="Lipzen A."/>
            <person name="Lesage-Meessen L."/>
            <person name="Navarro D."/>
            <person name="Riley R."/>
            <person name="Grigoriev I.V."/>
            <person name="Zhou S."/>
            <person name="Raouche S."/>
            <person name="Rosso M.N."/>
        </authorList>
    </citation>
    <scope>NUCLEOTIDE SEQUENCE [LARGE SCALE GENOMIC DNA]</scope>
    <source>
        <strain evidence="1 2">BRFM 1820</strain>
    </source>
</reference>
<accession>A0A371CT90</accession>
<evidence type="ECO:0008006" key="3">
    <source>
        <dbReference type="Google" id="ProtNLM"/>
    </source>
</evidence>
<gene>
    <name evidence="1" type="ORF">OH76DRAFT_1201774</name>
</gene>
<dbReference type="OrthoDB" id="2748248at2759"/>
<dbReference type="AlphaFoldDB" id="A0A371CT90"/>
<evidence type="ECO:0000313" key="2">
    <source>
        <dbReference type="Proteomes" id="UP000256964"/>
    </source>
</evidence>
<sequence length="480" mass="54571">MASLRLRHVCRAWRTFIDRSPAIWMDILYPRSHKTLFTNRSNKFPFVLAAFEHSQPPASSLRFALRGKFLSTFMTISGHASRISTLWLDCSDRVENDIQHFLNLHMPQLEKLTLWLTECTLVPTVAPDTSAVRFPRLTYLRTNCGECALHWPTSVMRTLILAIRRRDDEHSLLPGCFCCQISALSEVLKVLTRCPDLEQLEIYLPDPFIQPQSELDTDDVPISPVHMYRLNVLHLGGPAEAVHAVLARLHIRDTTKLQLCIRPYRREQALSDLVPARSLLAAFPQIRSLAIHVKYSRIWHHALSIDGEVERGDQRLSLHVDDTNSNIYSLNLLLFFKGVTTSCSPANITRVSVVMRLPFTDHVLESGWSWLFRHCSQVTELALETVDARTVFAALTPADTLVQLERLAVIYKREQSGAVYDSMLSMLEQRASRGVPLRSSAFTERICRCQVASYLALTDDQKECLQNAVHAFSIETVILG</sequence>